<comment type="caution">
    <text evidence="2">The sequence shown here is derived from an EMBL/GenBank/DDBJ whole genome shotgun (WGS) entry which is preliminary data.</text>
</comment>
<feature type="chain" id="PRO_5045401808" description="Secreted protein" evidence="1">
    <location>
        <begin position="30"/>
        <end position="172"/>
    </location>
</feature>
<feature type="signal peptide" evidence="1">
    <location>
        <begin position="1"/>
        <end position="29"/>
    </location>
</feature>
<organism evidence="2 3">
    <name type="scientific">Streptomyces musisoli</name>
    <dbReference type="NCBI Taxonomy" id="2802280"/>
    <lineage>
        <taxon>Bacteria</taxon>
        <taxon>Bacillati</taxon>
        <taxon>Actinomycetota</taxon>
        <taxon>Actinomycetes</taxon>
        <taxon>Kitasatosporales</taxon>
        <taxon>Streptomycetaceae</taxon>
        <taxon>Streptomyces</taxon>
    </lineage>
</organism>
<accession>A0ABS1NYD2</accession>
<keyword evidence="1" id="KW-0732">Signal</keyword>
<evidence type="ECO:0000313" key="3">
    <source>
        <dbReference type="Proteomes" id="UP000621386"/>
    </source>
</evidence>
<evidence type="ECO:0000313" key="2">
    <source>
        <dbReference type="EMBL" id="MBL1105117.1"/>
    </source>
</evidence>
<reference evidence="2 3" key="1">
    <citation type="submission" date="2021-01" db="EMBL/GenBank/DDBJ databases">
        <title>WGS of actinomycetes isolated from Thailand.</title>
        <authorList>
            <person name="Thawai C."/>
        </authorList>
    </citation>
    <scope>NUCLEOTIDE SEQUENCE [LARGE SCALE GENOMIC DNA]</scope>
    <source>
        <strain evidence="2 3">CH5-8</strain>
    </source>
</reference>
<dbReference type="RefSeq" id="WP_201815548.1">
    <property type="nucleotide sequence ID" value="NZ_JAERRH010000003.1"/>
</dbReference>
<evidence type="ECO:0000256" key="1">
    <source>
        <dbReference type="SAM" id="SignalP"/>
    </source>
</evidence>
<dbReference type="EMBL" id="JAERRH010000003">
    <property type="protein sequence ID" value="MBL1105117.1"/>
    <property type="molecule type" value="Genomic_DNA"/>
</dbReference>
<name>A0ABS1NYD2_9ACTN</name>
<protein>
    <recommendedName>
        <fullName evidence="4">Secreted protein</fullName>
    </recommendedName>
</protein>
<dbReference type="Proteomes" id="UP000621386">
    <property type="component" value="Unassembled WGS sequence"/>
</dbReference>
<sequence length="172" mass="16998">MKPTTRATLAAVITGVTAAVGAAATPAVAATGTIPVPVPLDGVSKSLGVEMPQAVLDVPLLTPGVPEGPRFVTGRLMPERSVPQVPIRGALPGVNLRTPVPHLIGGGSDHIAVGTPASALRTLTPGLALDAPLTPPNPGRAGLPDLKMPQAAVIAPVLQTVAGADLSTGPGR</sequence>
<evidence type="ECO:0008006" key="4">
    <source>
        <dbReference type="Google" id="ProtNLM"/>
    </source>
</evidence>
<keyword evidence="3" id="KW-1185">Reference proteome</keyword>
<gene>
    <name evidence="2" type="ORF">JK361_11030</name>
</gene>
<proteinExistence type="predicted"/>